<sequence>KTLLNSKAGITIFTNKALKSKSPLYTYLKTKFNNPSKDEDPIPIDLNNHFPTKEEWNYIRKDCNRSLNVYKGDDLVGISDIIKAENQLENHLGEKQEPPKKDGEVYSWDGELWVDWENKKYGVYKFNPSDKGF</sequence>
<organism evidence="1 2">
    <name type="scientific">Hanseniaspora valbyensis NRRL Y-1626</name>
    <dbReference type="NCBI Taxonomy" id="766949"/>
    <lineage>
        <taxon>Eukaryota</taxon>
        <taxon>Fungi</taxon>
        <taxon>Dikarya</taxon>
        <taxon>Ascomycota</taxon>
        <taxon>Saccharomycotina</taxon>
        <taxon>Saccharomycetes</taxon>
        <taxon>Saccharomycodales</taxon>
        <taxon>Saccharomycodaceae</taxon>
        <taxon>Hanseniaspora</taxon>
    </lineage>
</organism>
<evidence type="ECO:0000313" key="2">
    <source>
        <dbReference type="Proteomes" id="UP000092321"/>
    </source>
</evidence>
<evidence type="ECO:0000313" key="1">
    <source>
        <dbReference type="EMBL" id="OBA13446.1"/>
    </source>
</evidence>
<dbReference type="GO" id="GO:0005739">
    <property type="term" value="C:mitochondrion"/>
    <property type="evidence" value="ECO:0007669"/>
    <property type="project" value="InterPro"/>
</dbReference>
<reference evidence="2" key="1">
    <citation type="journal article" date="2016" name="Proc. Natl. Acad. Sci. U.S.A.">
        <title>Comparative genomics of biotechnologically important yeasts.</title>
        <authorList>
            <person name="Riley R."/>
            <person name="Haridas S."/>
            <person name="Wolfe K.H."/>
            <person name="Lopes M.R."/>
            <person name="Hittinger C.T."/>
            <person name="Goeker M."/>
            <person name="Salamov A.A."/>
            <person name="Wisecaver J.H."/>
            <person name="Long T.M."/>
            <person name="Calvey C.H."/>
            <person name="Aerts A.L."/>
            <person name="Barry K.W."/>
            <person name="Choi C."/>
            <person name="Clum A."/>
            <person name="Coughlan A.Y."/>
            <person name="Deshpande S."/>
            <person name="Douglass A.P."/>
            <person name="Hanson S.J."/>
            <person name="Klenk H.-P."/>
            <person name="LaButti K.M."/>
            <person name="Lapidus A."/>
            <person name="Lindquist E.A."/>
            <person name="Lipzen A.M."/>
            <person name="Meier-Kolthoff J.P."/>
            <person name="Ohm R.A."/>
            <person name="Otillar R.P."/>
            <person name="Pangilinan J.L."/>
            <person name="Peng Y."/>
            <person name="Rokas A."/>
            <person name="Rosa C.A."/>
            <person name="Scheuner C."/>
            <person name="Sibirny A.A."/>
            <person name="Slot J.C."/>
            <person name="Stielow J.B."/>
            <person name="Sun H."/>
            <person name="Kurtzman C.P."/>
            <person name="Blackwell M."/>
            <person name="Grigoriev I.V."/>
            <person name="Jeffries T.W."/>
        </authorList>
    </citation>
    <scope>NUCLEOTIDE SEQUENCE [LARGE SCALE GENOMIC DNA]</scope>
    <source>
        <strain evidence="2">NRRL Y-1626</strain>
    </source>
</reference>
<dbReference type="EMBL" id="LXPE01000647">
    <property type="protein sequence ID" value="OBA13446.1"/>
    <property type="molecule type" value="Genomic_DNA"/>
</dbReference>
<feature type="non-terminal residue" evidence="1">
    <location>
        <position position="1"/>
    </location>
</feature>
<dbReference type="SUPFAM" id="SSF52833">
    <property type="entry name" value="Thioredoxin-like"/>
    <property type="match status" value="1"/>
</dbReference>
<dbReference type="AlphaFoldDB" id="A0A1B7SAD5"/>
<name>A0A1B7SAD5_9ASCO</name>
<dbReference type="Pfam" id="PF07955">
    <property type="entry name" value="DUF1687"/>
    <property type="match status" value="1"/>
</dbReference>
<proteinExistence type="predicted"/>
<dbReference type="InterPro" id="IPR036249">
    <property type="entry name" value="Thioredoxin-like_sf"/>
</dbReference>
<keyword evidence="2" id="KW-1185">Reference proteome</keyword>
<dbReference type="GO" id="GO:0016491">
    <property type="term" value="F:oxidoreductase activity"/>
    <property type="evidence" value="ECO:0007669"/>
    <property type="project" value="InterPro"/>
</dbReference>
<dbReference type="Gene3D" id="3.40.30.10">
    <property type="entry name" value="Glutaredoxin"/>
    <property type="match status" value="1"/>
</dbReference>
<dbReference type="InterPro" id="IPR012882">
    <property type="entry name" value="Fmp46"/>
</dbReference>
<dbReference type="OrthoDB" id="3969897at2759"/>
<comment type="caution">
    <text evidence="1">The sequence shown here is derived from an EMBL/GenBank/DDBJ whole genome shotgun (WGS) entry which is preliminary data.</text>
</comment>
<protein>
    <submittedName>
        <fullName evidence="1">Uncharacterized protein</fullName>
    </submittedName>
</protein>
<accession>A0A1B7SAD5</accession>
<dbReference type="Proteomes" id="UP000092321">
    <property type="component" value="Unassembled WGS sequence"/>
</dbReference>
<gene>
    <name evidence="1" type="ORF">HANVADRAFT_54432</name>
</gene>